<evidence type="ECO:0000313" key="2">
    <source>
        <dbReference type="EMBL" id="MBC2595323.1"/>
    </source>
</evidence>
<dbReference type="RefSeq" id="WP_185676276.1">
    <property type="nucleotide sequence ID" value="NZ_JACHVB010000035.1"/>
</dbReference>
<dbReference type="Proteomes" id="UP000546464">
    <property type="component" value="Unassembled WGS sequence"/>
</dbReference>
<sequence>MTNHTLRRTFRLSALLLLAANVASAQMPPAPVILTEDGFEGVPAYIPDWGAGYQGVYKPATGWKEPFTVKLDREDPHSGLACMRVEFNGAGEDLIRIHSKGIPVPEALRGKNIRVEAYVRSEGIASGSIGLGILQKDAGGKTLGYLGLNEKLAPVAAGNEWQKITAQGKLNSNAASLILMLTADATTGPGQLWVDDVIVLSAD</sequence>
<comment type="caution">
    <text evidence="2">The sequence shown here is derived from an EMBL/GenBank/DDBJ whole genome shotgun (WGS) entry which is preliminary data.</text>
</comment>
<proteinExistence type="predicted"/>
<gene>
    <name evidence="2" type="ORF">H5P28_13730</name>
</gene>
<keyword evidence="1" id="KW-0732">Signal</keyword>
<name>A0A842HFM3_9BACT</name>
<dbReference type="Gene3D" id="2.60.120.260">
    <property type="entry name" value="Galactose-binding domain-like"/>
    <property type="match status" value="1"/>
</dbReference>
<dbReference type="EMBL" id="JACHVB010000035">
    <property type="protein sequence ID" value="MBC2595323.1"/>
    <property type="molecule type" value="Genomic_DNA"/>
</dbReference>
<evidence type="ECO:0000256" key="1">
    <source>
        <dbReference type="SAM" id="SignalP"/>
    </source>
</evidence>
<keyword evidence="3" id="KW-1185">Reference proteome</keyword>
<feature type="signal peptide" evidence="1">
    <location>
        <begin position="1"/>
        <end position="25"/>
    </location>
</feature>
<reference evidence="2 3" key="1">
    <citation type="submission" date="2020-07" db="EMBL/GenBank/DDBJ databases">
        <authorList>
            <person name="Feng X."/>
        </authorList>
    </citation>
    <scope>NUCLEOTIDE SEQUENCE [LARGE SCALE GENOMIC DNA]</scope>
    <source>
        <strain evidence="2 3">JCM31066</strain>
    </source>
</reference>
<feature type="chain" id="PRO_5032566309" evidence="1">
    <location>
        <begin position="26"/>
        <end position="203"/>
    </location>
</feature>
<organism evidence="2 3">
    <name type="scientific">Ruficoccus amylovorans</name>
    <dbReference type="NCBI Taxonomy" id="1804625"/>
    <lineage>
        <taxon>Bacteria</taxon>
        <taxon>Pseudomonadati</taxon>
        <taxon>Verrucomicrobiota</taxon>
        <taxon>Opitutia</taxon>
        <taxon>Puniceicoccales</taxon>
        <taxon>Cerasicoccaceae</taxon>
        <taxon>Ruficoccus</taxon>
    </lineage>
</organism>
<protein>
    <submittedName>
        <fullName evidence="2">Uncharacterized protein</fullName>
    </submittedName>
</protein>
<accession>A0A842HFM3</accession>
<dbReference type="AlphaFoldDB" id="A0A842HFM3"/>
<evidence type="ECO:0000313" key="3">
    <source>
        <dbReference type="Proteomes" id="UP000546464"/>
    </source>
</evidence>